<evidence type="ECO:0000256" key="4">
    <source>
        <dbReference type="ARBA" id="ARBA00022499"/>
    </source>
</evidence>
<evidence type="ECO:0000256" key="3">
    <source>
        <dbReference type="ARBA" id="ARBA00015508"/>
    </source>
</evidence>
<proteinExistence type="predicted"/>
<keyword evidence="9" id="KW-0539">Nucleus</keyword>
<reference evidence="16" key="1">
    <citation type="submission" date="2020-09" db="EMBL/GenBank/DDBJ databases">
        <title>Genome-Enabled Discovery of Anthraquinone Biosynthesis in Senna tora.</title>
        <authorList>
            <person name="Kang S.-H."/>
            <person name="Pandey R.P."/>
            <person name="Lee C.-M."/>
            <person name="Sim J.-S."/>
            <person name="Jeong J.-T."/>
            <person name="Choi B.-S."/>
            <person name="Jung M."/>
            <person name="Ginzburg D."/>
            <person name="Zhao K."/>
            <person name="Won S.Y."/>
            <person name="Oh T.-J."/>
            <person name="Yu Y."/>
            <person name="Kim N.-H."/>
            <person name="Lee O.R."/>
            <person name="Lee T.-H."/>
            <person name="Bashyal P."/>
            <person name="Kim T.-S."/>
            <person name="Lee W.-H."/>
            <person name="Kawkins C."/>
            <person name="Kim C.-K."/>
            <person name="Kim J.S."/>
            <person name="Ahn B.O."/>
            <person name="Rhee S.Y."/>
            <person name="Sohng J.K."/>
        </authorList>
    </citation>
    <scope>NUCLEOTIDE SEQUENCE</scope>
    <source>
        <tissue evidence="16">Leaf</tissue>
    </source>
</reference>
<dbReference type="PANTHER" id="PTHR13453:SF1">
    <property type="entry name" value="KAT8 REGULATORY NSL COMPLEX SUBUNIT 2"/>
    <property type="match status" value="1"/>
</dbReference>
<protein>
    <recommendedName>
        <fullName evidence="3">KAT8 regulatory NSL complex subunit 2</fullName>
    </recommendedName>
    <alternativeName>
        <fullName evidence="11">NSL complex protein NSL2</fullName>
    </alternativeName>
    <alternativeName>
        <fullName evidence="10">Non-specific lethal 2 homolog</fullName>
    </alternativeName>
</protein>
<keyword evidence="8" id="KW-0496">Mitochondrion</keyword>
<sequence length="247" mass="28278">MASSASKHHHISSSSSSSKIPTDDSKPNSTVSSSPLTLSLQNLSLSHASHLSPQELRKRRIYYFNLLSKCYRTLYWALLEELKNRYREYYWEYGVSPFKQASFEAANFEANAESNPFLITQRCAFLGCKLKPMPLTSFCHLHILSDSKQKLYKPCNYVIKSAQAGPITCGKPILRSTTPSLCTVHFQKAQKHLTRTLKRAGLNNPSMCKLAPKFRVIVVEFIHQIQERRHELRSNRSKIVVEEEKDN</sequence>
<evidence type="ECO:0000256" key="2">
    <source>
        <dbReference type="ARBA" id="ARBA00004173"/>
    </source>
</evidence>
<evidence type="ECO:0000256" key="1">
    <source>
        <dbReference type="ARBA" id="ARBA00004123"/>
    </source>
</evidence>
<evidence type="ECO:0000256" key="12">
    <source>
        <dbReference type="ARBA" id="ARBA00093359"/>
    </source>
</evidence>
<name>A0A834X2Q8_9FABA</name>
<comment type="caution">
    <text evidence="16">The sequence shown here is derived from an EMBL/GenBank/DDBJ whole genome shotgun (WGS) entry which is preliminary data.</text>
</comment>
<evidence type="ECO:0000256" key="8">
    <source>
        <dbReference type="ARBA" id="ARBA00023128"/>
    </source>
</evidence>
<dbReference type="GO" id="GO:0044545">
    <property type="term" value="C:NSL complex"/>
    <property type="evidence" value="ECO:0007669"/>
    <property type="project" value="TreeGrafter"/>
</dbReference>
<dbReference type="InterPro" id="IPR025927">
    <property type="entry name" value="Znf_KANL2-like"/>
</dbReference>
<comment type="subunit">
    <text evidence="13">Component of the NSL complex at least composed of KAT8/MOF, KANSL1, KANSL2, KANSL3, MCRS1, PHF20, OGT1/OGT, WDR5 and HCFC1.</text>
</comment>
<feature type="region of interest" description="Disordered" evidence="14">
    <location>
        <begin position="1"/>
        <end position="34"/>
    </location>
</feature>
<keyword evidence="17" id="KW-1185">Reference proteome</keyword>
<dbReference type="EMBL" id="JAAIUW010000003">
    <property type="protein sequence ID" value="KAF7837138.1"/>
    <property type="molecule type" value="Genomic_DNA"/>
</dbReference>
<evidence type="ECO:0000313" key="17">
    <source>
        <dbReference type="Proteomes" id="UP000634136"/>
    </source>
</evidence>
<dbReference type="InterPro" id="IPR026316">
    <property type="entry name" value="NSL2"/>
</dbReference>
<evidence type="ECO:0000259" key="15">
    <source>
        <dbReference type="Pfam" id="PF13891"/>
    </source>
</evidence>
<dbReference type="OrthoDB" id="677315at2759"/>
<dbReference type="Proteomes" id="UP000634136">
    <property type="component" value="Unassembled WGS sequence"/>
</dbReference>
<comment type="function">
    <text evidence="12">Non-catalytic component of the NSL histone acetyltransferase complex, a multiprotein complex that mediates histone H4 acetylation at 'Lys-5'- and 'Lys-8' (H4K5ac and H4K8ac) at transcription start sites and promotes transcription initiation. Required for NSL complex stability and for transcription of intraciliary transport genes in both ciliated and non-ciliated cells by regulating histone H4 acetylation at 'Lys-5'- and 'Lys-12' (H4K5ac and H4K12ac). This is necessary for cilium assembly in ciliated cells and for organization of the microtubule cytoskeleton in non-ciliated cells. Required within the NSL complex to maintain nuclear architecture stability by promoting KAT8-mediated acetylation of lamin LMNA.</text>
</comment>
<dbReference type="GO" id="GO:0005739">
    <property type="term" value="C:mitochondrion"/>
    <property type="evidence" value="ECO:0007669"/>
    <property type="project" value="UniProtKB-SubCell"/>
</dbReference>
<keyword evidence="7" id="KW-0156">Chromatin regulator</keyword>
<keyword evidence="6" id="KW-0832">Ubl conjugation</keyword>
<gene>
    <name evidence="16" type="ORF">G2W53_005620</name>
</gene>
<comment type="subcellular location">
    <subcellularLocation>
        <location evidence="2">Mitochondrion</location>
    </subcellularLocation>
    <subcellularLocation>
        <location evidence="1">Nucleus</location>
    </subcellularLocation>
</comment>
<organism evidence="16 17">
    <name type="scientific">Senna tora</name>
    <dbReference type="NCBI Taxonomy" id="362788"/>
    <lineage>
        <taxon>Eukaryota</taxon>
        <taxon>Viridiplantae</taxon>
        <taxon>Streptophyta</taxon>
        <taxon>Embryophyta</taxon>
        <taxon>Tracheophyta</taxon>
        <taxon>Spermatophyta</taxon>
        <taxon>Magnoliopsida</taxon>
        <taxon>eudicotyledons</taxon>
        <taxon>Gunneridae</taxon>
        <taxon>Pentapetalae</taxon>
        <taxon>rosids</taxon>
        <taxon>fabids</taxon>
        <taxon>Fabales</taxon>
        <taxon>Fabaceae</taxon>
        <taxon>Caesalpinioideae</taxon>
        <taxon>Cassia clade</taxon>
        <taxon>Senna</taxon>
    </lineage>
</organism>
<keyword evidence="4" id="KW-1017">Isopeptide bond</keyword>
<keyword evidence="5" id="KW-0597">Phosphoprotein</keyword>
<dbReference type="PANTHER" id="PTHR13453">
    <property type="entry name" value="KAT8 REGULATORY NSL COMPLEX SUBUNIT 2"/>
    <property type="match status" value="1"/>
</dbReference>
<accession>A0A834X2Q8</accession>
<evidence type="ECO:0000256" key="6">
    <source>
        <dbReference type="ARBA" id="ARBA00022843"/>
    </source>
</evidence>
<dbReference type="GO" id="GO:0006325">
    <property type="term" value="P:chromatin organization"/>
    <property type="evidence" value="ECO:0007669"/>
    <property type="project" value="UniProtKB-KW"/>
</dbReference>
<feature type="compositionally biased region" description="Basic residues" evidence="14">
    <location>
        <begin position="1"/>
        <end position="11"/>
    </location>
</feature>
<dbReference type="Pfam" id="PF13891">
    <property type="entry name" value="zf-C3HC3H_KANSL2"/>
    <property type="match status" value="1"/>
</dbReference>
<evidence type="ECO:0000256" key="14">
    <source>
        <dbReference type="SAM" id="MobiDB-lite"/>
    </source>
</evidence>
<evidence type="ECO:0000256" key="10">
    <source>
        <dbReference type="ARBA" id="ARBA00032947"/>
    </source>
</evidence>
<evidence type="ECO:0000256" key="13">
    <source>
        <dbReference type="ARBA" id="ARBA00093543"/>
    </source>
</evidence>
<feature type="domain" description="KANL2-like probable zinc-finger" evidence="15">
    <location>
        <begin position="125"/>
        <end position="186"/>
    </location>
</feature>
<dbReference type="GO" id="GO:0005634">
    <property type="term" value="C:nucleus"/>
    <property type="evidence" value="ECO:0007669"/>
    <property type="project" value="UniProtKB-SubCell"/>
</dbReference>
<evidence type="ECO:0000313" key="16">
    <source>
        <dbReference type="EMBL" id="KAF7837138.1"/>
    </source>
</evidence>
<evidence type="ECO:0000256" key="11">
    <source>
        <dbReference type="ARBA" id="ARBA00033378"/>
    </source>
</evidence>
<evidence type="ECO:0000256" key="9">
    <source>
        <dbReference type="ARBA" id="ARBA00023242"/>
    </source>
</evidence>
<evidence type="ECO:0000256" key="7">
    <source>
        <dbReference type="ARBA" id="ARBA00022853"/>
    </source>
</evidence>
<evidence type="ECO:0000256" key="5">
    <source>
        <dbReference type="ARBA" id="ARBA00022553"/>
    </source>
</evidence>
<dbReference type="AlphaFoldDB" id="A0A834X2Q8"/>